<gene>
    <name evidence="1" type="ORF">AX760_12285</name>
</gene>
<keyword evidence="2" id="KW-1185">Reference proteome</keyword>
<name>A0A657LXG1_9HYPH</name>
<evidence type="ECO:0000313" key="2">
    <source>
        <dbReference type="Proteomes" id="UP000182661"/>
    </source>
</evidence>
<dbReference type="Proteomes" id="UP000182661">
    <property type="component" value="Unassembled WGS sequence"/>
</dbReference>
<proteinExistence type="predicted"/>
<organism evidence="1 2">
    <name type="scientific">Pararhizobium antarcticum</name>
    <dbReference type="NCBI Taxonomy" id="1798805"/>
    <lineage>
        <taxon>Bacteria</taxon>
        <taxon>Pseudomonadati</taxon>
        <taxon>Pseudomonadota</taxon>
        <taxon>Alphaproteobacteria</taxon>
        <taxon>Hyphomicrobiales</taxon>
        <taxon>Rhizobiaceae</taxon>
        <taxon>Rhizobium/Agrobacterium group</taxon>
        <taxon>Pararhizobium</taxon>
    </lineage>
</organism>
<evidence type="ECO:0000313" key="1">
    <source>
        <dbReference type="EMBL" id="OJF99525.1"/>
    </source>
</evidence>
<dbReference type="AlphaFoldDB" id="A0A657LXG1"/>
<dbReference type="EMBL" id="LSRP01000068">
    <property type="protein sequence ID" value="OJF99525.1"/>
    <property type="molecule type" value="Genomic_DNA"/>
</dbReference>
<reference evidence="1 2" key="1">
    <citation type="submission" date="2016-02" db="EMBL/GenBank/DDBJ databases">
        <title>Genome sequencing of a beta-galactosidase producing bacteria Rhizobium sp. 59.</title>
        <authorList>
            <person name="Wang D."/>
            <person name="Kot W."/>
            <person name="Qin Y."/>
            <person name="Hansen L."/>
            <person name="Naqvi K."/>
            <person name="Rensing C."/>
        </authorList>
    </citation>
    <scope>NUCLEOTIDE SEQUENCE [LARGE SCALE GENOMIC DNA]</scope>
    <source>
        <strain evidence="1 2">59</strain>
    </source>
</reference>
<accession>A0A657LXG1</accession>
<sequence>MVAEFPELEGDELTLQKEVYAHFGLAFFKFALIEHSLINIMVFSTVGQLLRERKIQSKAHWKNAFDAAEAKAVASTFGNLVRHTSGVQEFTSLQDQLKQAKNLRDYFAHHFMREEAGFFSSDDGCWLLLEKIRDVRIKALSLESDLKLKFNEMCTRFKIPLPTEEDTSKMLEEYRKEYDQTLADSNPNVGWEKDAL</sequence>
<comment type="caution">
    <text evidence="1">The sequence shown here is derived from an EMBL/GenBank/DDBJ whole genome shotgun (WGS) entry which is preliminary data.</text>
</comment>
<protein>
    <submittedName>
        <fullName evidence="1">Uncharacterized protein</fullName>
    </submittedName>
</protein>